<evidence type="ECO:0000256" key="2">
    <source>
        <dbReference type="ARBA" id="ARBA00023054"/>
    </source>
</evidence>
<reference evidence="3 4" key="1">
    <citation type="submission" date="2024-02" db="EMBL/GenBank/DDBJ databases">
        <authorList>
            <person name="Vignale AGUSTIN F."/>
            <person name="Sosa J E."/>
            <person name="Modenutti C."/>
        </authorList>
    </citation>
    <scope>NUCLEOTIDE SEQUENCE [LARGE SCALE GENOMIC DNA]</scope>
</reference>
<evidence type="ECO:0000313" key="4">
    <source>
        <dbReference type="Proteomes" id="UP001642360"/>
    </source>
</evidence>
<keyword evidence="2" id="KW-0175">Coiled coil</keyword>
<organism evidence="3 4">
    <name type="scientific">Ilex paraguariensis</name>
    <name type="common">yerba mate</name>
    <dbReference type="NCBI Taxonomy" id="185542"/>
    <lineage>
        <taxon>Eukaryota</taxon>
        <taxon>Viridiplantae</taxon>
        <taxon>Streptophyta</taxon>
        <taxon>Embryophyta</taxon>
        <taxon>Tracheophyta</taxon>
        <taxon>Spermatophyta</taxon>
        <taxon>Magnoliopsida</taxon>
        <taxon>eudicotyledons</taxon>
        <taxon>Gunneridae</taxon>
        <taxon>Pentapetalae</taxon>
        <taxon>asterids</taxon>
        <taxon>campanulids</taxon>
        <taxon>Aquifoliales</taxon>
        <taxon>Aquifoliaceae</taxon>
        <taxon>Ilex</taxon>
    </lineage>
</organism>
<keyword evidence="4" id="KW-1185">Reference proteome</keyword>
<gene>
    <name evidence="3" type="ORF">ILEXP_LOCUS52898</name>
</gene>
<protein>
    <submittedName>
        <fullName evidence="3">Uncharacterized protein</fullName>
    </submittedName>
</protein>
<dbReference type="AlphaFoldDB" id="A0ABC8UNV9"/>
<comment type="caution">
    <text evidence="3">The sequence shown here is derived from an EMBL/GenBank/DDBJ whole genome shotgun (WGS) entry which is preliminary data.</text>
</comment>
<comment type="similarity">
    <text evidence="1">Belongs to the WEB family.</text>
</comment>
<evidence type="ECO:0000313" key="3">
    <source>
        <dbReference type="EMBL" id="CAK9182678.1"/>
    </source>
</evidence>
<dbReference type="PANTHER" id="PTHR32054:SF4">
    <property type="entry name" value="OS07G0677900 PROTEIN"/>
    <property type="match status" value="1"/>
</dbReference>
<evidence type="ECO:0000256" key="1">
    <source>
        <dbReference type="ARBA" id="ARBA00005485"/>
    </source>
</evidence>
<sequence>MGKLGRALRKRVWAGRQWREASAEERENKNIGVFKNEWHEIEVVDITKVEEQARQLEKDLVEKTKTRIKTAEIILVAARKMKEAPKAFEVVALVEINALSNSESSSTVLLQKPDVDEANVSKAKILRRVEETTDKVKISKKTFEEALSRVEAANRGKLAVEKALRKWQSEHGVHNSTKFKNSYPPHLHKDSRVLDANGLNLVNDESKPILRSTLSIGQIMSRKLLLTKEYENEMQTEKSNGKPKVSLGQMLSKPNGDLHAITLKGEKDGGHKQLPTKRKKFGFAQILLLVTKQGKKKKKQTASLRCYSG</sequence>
<dbReference type="EMBL" id="CAUOFW020008403">
    <property type="protein sequence ID" value="CAK9182678.1"/>
    <property type="molecule type" value="Genomic_DNA"/>
</dbReference>
<accession>A0ABC8UNV9</accession>
<dbReference type="PANTHER" id="PTHR32054">
    <property type="entry name" value="HEAVY CHAIN, PUTATIVE, EXPRESSED-RELATED-RELATED"/>
    <property type="match status" value="1"/>
</dbReference>
<dbReference type="Proteomes" id="UP001642360">
    <property type="component" value="Unassembled WGS sequence"/>
</dbReference>
<name>A0ABC8UNV9_9AQUA</name>
<proteinExistence type="inferred from homology"/>